<dbReference type="InterPro" id="IPR006195">
    <property type="entry name" value="aa-tRNA-synth_II"/>
</dbReference>
<evidence type="ECO:0000256" key="6">
    <source>
        <dbReference type="ARBA" id="ARBA00022917"/>
    </source>
</evidence>
<comment type="catalytic activity">
    <reaction evidence="9">
        <text>tRNA(His) + L-histidine + ATP = L-histidyl-tRNA(His) + AMP + diphosphate + H(+)</text>
        <dbReference type="Rhea" id="RHEA:17313"/>
        <dbReference type="Rhea" id="RHEA-COMP:9665"/>
        <dbReference type="Rhea" id="RHEA-COMP:9689"/>
        <dbReference type="ChEBI" id="CHEBI:15378"/>
        <dbReference type="ChEBI" id="CHEBI:30616"/>
        <dbReference type="ChEBI" id="CHEBI:33019"/>
        <dbReference type="ChEBI" id="CHEBI:57595"/>
        <dbReference type="ChEBI" id="CHEBI:78442"/>
        <dbReference type="ChEBI" id="CHEBI:78527"/>
        <dbReference type="ChEBI" id="CHEBI:456215"/>
        <dbReference type="EC" id="6.1.1.21"/>
    </reaction>
</comment>
<dbReference type="CDD" id="cd00773">
    <property type="entry name" value="HisRS-like_core"/>
    <property type="match status" value="1"/>
</dbReference>
<dbReference type="InterPro" id="IPR004154">
    <property type="entry name" value="Anticodon-bd"/>
</dbReference>
<reference evidence="11 12" key="1">
    <citation type="submission" date="2021-06" db="EMBL/GenBank/DDBJ databases">
        <authorList>
            <person name="Lee D.H."/>
        </authorList>
    </citation>
    <scope>NUCLEOTIDE SEQUENCE [LARGE SCALE GENOMIC DNA]</scope>
    <source>
        <strain evidence="11 12">MMS21-HV4-11</strain>
    </source>
</reference>
<evidence type="ECO:0000256" key="3">
    <source>
        <dbReference type="ARBA" id="ARBA00022598"/>
    </source>
</evidence>
<accession>A0ABS6IMC8</accession>
<sequence>MSKMQPVRGTHDLLPDDYRRFAHVVDTARDVARLYGYREMATPIFEFTELFARGIGETTDVVSKEMYTFKDRGDESLTLRPEYTAGICRAFVSNGELAQQLPLKVFAAGPMFRYERPQKGRQRQFHQIDLEVLGAPEPGADIEVISVAADILDRLTILDRCVLKINSLGDPESRTGYRKVLMDYYSGHTANLSEDSRNRLARNPLRILDSKDEGDKAINVNAPSFSDHLNEASRDFFKSVQDGLTAAGIAFEVDPALVRGLDYYTHTAFEFVTTHIGAQGTVLGGGRYDGLIAELGGPPTAGIGWAGGIERLMMLADEPKPLPRPVVIAPLGAAAEARALGIARTLRKLGIAVEQEYRGNMKRRMQRANKLNARVALIIGDDELAKGVAQLKDLDSGAQREVPLDGLAEALKV</sequence>
<organism evidence="11 12">
    <name type="scientific">Reyranella humidisoli</name>
    <dbReference type="NCBI Taxonomy" id="2849149"/>
    <lineage>
        <taxon>Bacteria</taxon>
        <taxon>Pseudomonadati</taxon>
        <taxon>Pseudomonadota</taxon>
        <taxon>Alphaproteobacteria</taxon>
        <taxon>Hyphomicrobiales</taxon>
        <taxon>Reyranellaceae</taxon>
        <taxon>Reyranella</taxon>
    </lineage>
</organism>
<name>A0ABS6IMC8_9HYPH</name>
<proteinExistence type="inferred from homology"/>
<keyword evidence="7" id="KW-0028">Amino-acid biosynthesis</keyword>
<dbReference type="PROSITE" id="PS50862">
    <property type="entry name" value="AA_TRNA_LIGASE_II"/>
    <property type="match status" value="1"/>
</dbReference>
<evidence type="ECO:0000256" key="8">
    <source>
        <dbReference type="ARBA" id="ARBA00023146"/>
    </source>
</evidence>
<evidence type="ECO:0000256" key="5">
    <source>
        <dbReference type="ARBA" id="ARBA00022840"/>
    </source>
</evidence>
<comment type="subcellular location">
    <subcellularLocation>
        <location evidence="9">Cytoplasm</location>
    </subcellularLocation>
</comment>
<keyword evidence="4 9" id="KW-0547">Nucleotide-binding</keyword>
<dbReference type="InterPro" id="IPR041715">
    <property type="entry name" value="HisRS-like_core"/>
</dbReference>
<dbReference type="EMBL" id="JAHOPB010000001">
    <property type="protein sequence ID" value="MBU8874350.1"/>
    <property type="molecule type" value="Genomic_DNA"/>
</dbReference>
<dbReference type="EC" id="6.1.1.21" evidence="9"/>
<evidence type="ECO:0000256" key="1">
    <source>
        <dbReference type="ARBA" id="ARBA00008226"/>
    </source>
</evidence>
<evidence type="ECO:0000256" key="9">
    <source>
        <dbReference type="HAMAP-Rule" id="MF_00127"/>
    </source>
</evidence>
<evidence type="ECO:0000313" key="12">
    <source>
        <dbReference type="Proteomes" id="UP000727907"/>
    </source>
</evidence>
<evidence type="ECO:0000313" key="11">
    <source>
        <dbReference type="EMBL" id="MBU8874350.1"/>
    </source>
</evidence>
<evidence type="ECO:0000256" key="2">
    <source>
        <dbReference type="ARBA" id="ARBA00011738"/>
    </source>
</evidence>
<keyword evidence="5 9" id="KW-0067">ATP-binding</keyword>
<dbReference type="PANTHER" id="PTHR43707:SF1">
    <property type="entry name" value="HISTIDINE--TRNA LIGASE, MITOCHONDRIAL-RELATED"/>
    <property type="match status" value="1"/>
</dbReference>
<evidence type="ECO:0000259" key="10">
    <source>
        <dbReference type="PROSITE" id="PS50862"/>
    </source>
</evidence>
<dbReference type="Pfam" id="PF13393">
    <property type="entry name" value="tRNA-synt_His"/>
    <property type="match status" value="1"/>
</dbReference>
<dbReference type="PIRSF" id="PIRSF001549">
    <property type="entry name" value="His-tRNA_synth"/>
    <property type="match status" value="1"/>
</dbReference>
<dbReference type="NCBIfam" id="TIGR00442">
    <property type="entry name" value="hisS"/>
    <property type="match status" value="1"/>
</dbReference>
<protein>
    <recommendedName>
        <fullName evidence="9">Histidine--tRNA ligase</fullName>
        <ecNumber evidence="9">6.1.1.21</ecNumber>
    </recommendedName>
    <alternativeName>
        <fullName evidence="9">Histidyl-tRNA synthetase</fullName>
        <shortName evidence="9">HisRS</shortName>
    </alternativeName>
</protein>
<dbReference type="HAMAP" id="MF_00127">
    <property type="entry name" value="His_tRNA_synth"/>
    <property type="match status" value="1"/>
</dbReference>
<keyword evidence="7" id="KW-0368">Histidine biosynthesis</keyword>
<dbReference type="Proteomes" id="UP000727907">
    <property type="component" value="Unassembled WGS sequence"/>
</dbReference>
<feature type="domain" description="Aminoacyl-transfer RNA synthetases class-II family profile" evidence="10">
    <location>
        <begin position="1"/>
        <end position="325"/>
    </location>
</feature>
<keyword evidence="3 9" id="KW-0436">Ligase</keyword>
<dbReference type="InterPro" id="IPR015807">
    <property type="entry name" value="His-tRNA-ligase"/>
</dbReference>
<dbReference type="InterPro" id="IPR033656">
    <property type="entry name" value="HisRS_anticodon"/>
</dbReference>
<keyword evidence="12" id="KW-1185">Reference proteome</keyword>
<keyword evidence="8 9" id="KW-0030">Aminoacyl-tRNA synthetase</keyword>
<comment type="similarity">
    <text evidence="1 9">Belongs to the class-II aminoacyl-tRNA synthetase family.</text>
</comment>
<dbReference type="GO" id="GO:0004821">
    <property type="term" value="F:histidine-tRNA ligase activity"/>
    <property type="evidence" value="ECO:0007669"/>
    <property type="project" value="UniProtKB-EC"/>
</dbReference>
<evidence type="ECO:0000256" key="4">
    <source>
        <dbReference type="ARBA" id="ARBA00022741"/>
    </source>
</evidence>
<gene>
    <name evidence="9 11" type="primary">hisS</name>
    <name evidence="11" type="ORF">KQ910_11280</name>
</gene>
<evidence type="ECO:0000256" key="7">
    <source>
        <dbReference type="ARBA" id="ARBA00023102"/>
    </source>
</evidence>
<keyword evidence="6 9" id="KW-0648">Protein biosynthesis</keyword>
<comment type="caution">
    <text evidence="11">The sequence shown here is derived from an EMBL/GenBank/DDBJ whole genome shotgun (WGS) entry which is preliminary data.</text>
</comment>
<dbReference type="InterPro" id="IPR004516">
    <property type="entry name" value="HisRS/HisZ"/>
</dbReference>
<keyword evidence="9" id="KW-0963">Cytoplasm</keyword>
<dbReference type="CDD" id="cd00859">
    <property type="entry name" value="HisRS_anticodon"/>
    <property type="match status" value="1"/>
</dbReference>
<dbReference type="PANTHER" id="PTHR43707">
    <property type="entry name" value="HISTIDYL-TRNA SYNTHETASE"/>
    <property type="match status" value="1"/>
</dbReference>
<dbReference type="Pfam" id="PF03129">
    <property type="entry name" value="HGTP_anticodon"/>
    <property type="match status" value="1"/>
</dbReference>
<comment type="subunit">
    <text evidence="2 9">Homodimer.</text>
</comment>